<evidence type="ECO:0000256" key="6">
    <source>
        <dbReference type="SAM" id="Phobius"/>
    </source>
</evidence>
<feature type="domain" description="Peptidase M50" evidence="7">
    <location>
        <begin position="97"/>
        <end position="437"/>
    </location>
</feature>
<dbReference type="GO" id="GO:1905897">
    <property type="term" value="P:regulation of response to endoplasmic reticulum stress"/>
    <property type="evidence" value="ECO:0000318"/>
    <property type="project" value="GO_Central"/>
</dbReference>
<evidence type="ECO:0000259" key="7">
    <source>
        <dbReference type="Pfam" id="PF02163"/>
    </source>
</evidence>
<keyword evidence="9" id="KW-1185">Reference proteome</keyword>
<feature type="transmembrane region" description="Helical" evidence="6">
    <location>
        <begin position="450"/>
        <end position="471"/>
    </location>
</feature>
<dbReference type="GO" id="GO:0016020">
    <property type="term" value="C:membrane"/>
    <property type="evidence" value="ECO:0007669"/>
    <property type="project" value="InterPro"/>
</dbReference>
<keyword evidence="4 6" id="KW-0472">Membrane</keyword>
<evidence type="ECO:0000313" key="8">
    <source>
        <dbReference type="EMBL" id="EYU43610.1"/>
    </source>
</evidence>
<dbReference type="PANTHER" id="PTHR13325">
    <property type="entry name" value="PROTEASE M50 MEMBRANE-BOUND TRANSCRIPTION FACTOR SITE 2 PROTEASE"/>
    <property type="match status" value="1"/>
</dbReference>
<dbReference type="AlphaFoldDB" id="A0A022RXB7"/>
<accession>A0A022RXB7</accession>
<gene>
    <name evidence="8" type="ORF">MIMGU_mgv1a005741mg</name>
</gene>
<dbReference type="EMBL" id="KI630240">
    <property type="protein sequence ID" value="EYU43610.1"/>
    <property type="molecule type" value="Genomic_DNA"/>
</dbReference>
<dbReference type="InterPro" id="IPR001193">
    <property type="entry name" value="MBTPS2"/>
</dbReference>
<dbReference type="GO" id="GO:0031293">
    <property type="term" value="P:membrane protein intracellular domain proteolysis"/>
    <property type="evidence" value="ECO:0000318"/>
    <property type="project" value="GO_Central"/>
</dbReference>
<evidence type="ECO:0000256" key="3">
    <source>
        <dbReference type="ARBA" id="ARBA00022989"/>
    </source>
</evidence>
<feature type="transmembrane region" description="Helical" evidence="6">
    <location>
        <begin position="118"/>
        <end position="136"/>
    </location>
</feature>
<evidence type="ECO:0000256" key="1">
    <source>
        <dbReference type="ARBA" id="ARBA00004127"/>
    </source>
</evidence>
<feature type="transmembrane region" description="Helical" evidence="6">
    <location>
        <begin position="60"/>
        <end position="83"/>
    </location>
</feature>
<dbReference type="Proteomes" id="UP000030748">
    <property type="component" value="Unassembled WGS sequence"/>
</dbReference>
<reference evidence="8 9" key="1">
    <citation type="journal article" date="2013" name="Proc. Natl. Acad. Sci. U.S.A.">
        <title>Fine-scale variation in meiotic recombination in Mimulus inferred from population shotgun sequencing.</title>
        <authorList>
            <person name="Hellsten U."/>
            <person name="Wright K.M."/>
            <person name="Jenkins J."/>
            <person name="Shu S."/>
            <person name="Yuan Y."/>
            <person name="Wessler S.R."/>
            <person name="Schmutz J."/>
            <person name="Willis J.H."/>
            <person name="Rokhsar D.S."/>
        </authorList>
    </citation>
    <scope>NUCLEOTIDE SEQUENCE [LARGE SCALE GENOMIC DNA]</scope>
    <source>
        <strain evidence="9">cv. DUN x IM62</strain>
    </source>
</reference>
<feature type="transmembrane region" description="Helical" evidence="6">
    <location>
        <begin position="89"/>
        <end position="106"/>
    </location>
</feature>
<name>A0A022RXB7_ERYGU</name>
<evidence type="ECO:0000256" key="4">
    <source>
        <dbReference type="ARBA" id="ARBA00023136"/>
    </source>
</evidence>
<dbReference type="GO" id="GO:0005737">
    <property type="term" value="C:cytoplasm"/>
    <property type="evidence" value="ECO:0000318"/>
    <property type="project" value="GO_Central"/>
</dbReference>
<dbReference type="eggNOG" id="KOG2921">
    <property type="taxonomic scope" value="Eukaryota"/>
</dbReference>
<dbReference type="STRING" id="4155.A0A022RXB7"/>
<feature type="transmembrane region" description="Helical" evidence="6">
    <location>
        <begin position="404"/>
        <end position="429"/>
    </location>
</feature>
<dbReference type="PANTHER" id="PTHR13325:SF3">
    <property type="entry name" value="MEMBRANE-BOUND TRANSCRIPTION FACTOR SITE-2 PROTEASE"/>
    <property type="match status" value="1"/>
</dbReference>
<keyword evidence="2 6" id="KW-0812">Transmembrane</keyword>
<evidence type="ECO:0000313" key="9">
    <source>
        <dbReference type="Proteomes" id="UP000030748"/>
    </source>
</evidence>
<evidence type="ECO:0000256" key="5">
    <source>
        <dbReference type="ARBA" id="ARBA00032658"/>
    </source>
</evidence>
<dbReference type="GO" id="GO:0012505">
    <property type="term" value="C:endomembrane system"/>
    <property type="evidence" value="ECO:0007669"/>
    <property type="project" value="UniProtKB-SubCell"/>
</dbReference>
<comment type="subcellular location">
    <subcellularLocation>
        <location evidence="1">Endomembrane system</location>
        <topology evidence="1">Multi-pass membrane protein</topology>
    </subcellularLocation>
</comment>
<dbReference type="GO" id="GO:0004222">
    <property type="term" value="F:metalloendopeptidase activity"/>
    <property type="evidence" value="ECO:0000318"/>
    <property type="project" value="GO_Central"/>
</dbReference>
<organism evidence="8 9">
    <name type="scientific">Erythranthe guttata</name>
    <name type="common">Yellow monkey flower</name>
    <name type="synonym">Mimulus guttatus</name>
    <dbReference type="NCBI Taxonomy" id="4155"/>
    <lineage>
        <taxon>Eukaryota</taxon>
        <taxon>Viridiplantae</taxon>
        <taxon>Streptophyta</taxon>
        <taxon>Embryophyta</taxon>
        <taxon>Tracheophyta</taxon>
        <taxon>Spermatophyta</taxon>
        <taxon>Magnoliopsida</taxon>
        <taxon>eudicotyledons</taxon>
        <taxon>Gunneridae</taxon>
        <taxon>Pentapetalae</taxon>
        <taxon>asterids</taxon>
        <taxon>lamiids</taxon>
        <taxon>Lamiales</taxon>
        <taxon>Phrymaceae</taxon>
        <taxon>Erythranthe</taxon>
    </lineage>
</organism>
<proteinExistence type="predicted"/>
<protein>
    <recommendedName>
        <fullName evidence="5">Endopeptidase S2P</fullName>
    </recommendedName>
</protein>
<dbReference type="PRINTS" id="PR01000">
    <property type="entry name" value="SREBPS2PTASE"/>
</dbReference>
<keyword evidence="3 6" id="KW-1133">Transmembrane helix</keyword>
<sequence>MLEYSGRRGEIRWSDQTLLPMRPIKQFSGTVSCWYCDFKFSALNEPLFRFGRRHSRSLRAWFSIGVVFSLAALLGVTLIGGLHISLPNMVYLCLSSVICVFVHELGHALAAASEGVHVEYVAIFLAVLFPGALVAFNHSSLQALPVVASLRIYCAGIWHNAAVLDVPSMSPLYGYLSRHDVIFSLDGIRIHTTEEWKQTITMLTEQTYSLSSDQPSVNLNVENGYCIHQSLTKEIAQVQFKGNQTYCPNELIAFASMTCLDVEKYTNNANRNNHQRRENIHCLDAKDVIKLKKCAYPNFKEQDLTNGSSCLCSEVESCLAPMQLPGLGWVEITYSSLECHSRRRSLFSPEKHSSSEQISCLQTFVYVGDLITMANSIHLTSYQPRWTIYFMAYLPNLLEKLFTYAFHVSMVLALLNSLPVFFLDGEYILEATLHCFGSLNSRMRQSVRRCCLLVGTSFSACFILQTIFVSVS</sequence>
<evidence type="ECO:0000256" key="2">
    <source>
        <dbReference type="ARBA" id="ARBA00022692"/>
    </source>
</evidence>
<dbReference type="InterPro" id="IPR008915">
    <property type="entry name" value="Peptidase_M50"/>
</dbReference>
<dbReference type="Pfam" id="PF02163">
    <property type="entry name" value="Peptidase_M50"/>
    <property type="match status" value="1"/>
</dbReference>